<dbReference type="Gene3D" id="1.10.10.10">
    <property type="entry name" value="Winged helix-like DNA-binding domain superfamily/Winged helix DNA-binding domain"/>
    <property type="match status" value="1"/>
</dbReference>
<dbReference type="InterPro" id="IPR007627">
    <property type="entry name" value="RNA_pol_sigma70_r2"/>
</dbReference>
<keyword evidence="9" id="KW-1185">Reference proteome</keyword>
<dbReference type="NCBIfam" id="TIGR02937">
    <property type="entry name" value="sigma70-ECF"/>
    <property type="match status" value="1"/>
</dbReference>
<reference evidence="9" key="1">
    <citation type="journal article" date="2019" name="Int. J. Syst. Evol. Microbiol.">
        <title>The Global Catalogue of Microorganisms (GCM) 10K type strain sequencing project: providing services to taxonomists for standard genome sequencing and annotation.</title>
        <authorList>
            <consortium name="The Broad Institute Genomics Platform"/>
            <consortium name="The Broad Institute Genome Sequencing Center for Infectious Disease"/>
            <person name="Wu L."/>
            <person name="Ma J."/>
        </authorList>
    </citation>
    <scope>NUCLEOTIDE SEQUENCE [LARGE SCALE GENOMIC DNA]</scope>
    <source>
        <strain evidence="9">CGMCC 1.12923</strain>
    </source>
</reference>
<keyword evidence="5" id="KW-0804">Transcription</keyword>
<evidence type="ECO:0000256" key="1">
    <source>
        <dbReference type="ARBA" id="ARBA00010641"/>
    </source>
</evidence>
<dbReference type="Gene3D" id="1.10.1740.10">
    <property type="match status" value="1"/>
</dbReference>
<sequence length="187" mass="21765">MQSRFLSRLYKSYWQELCDRLRARYGLGPPEPEDIAQQAFLKYSQNLTKEPIKNPRAYLYTLARNLYVDHYRSQSRQERLIDEILVEEGCDPVVTVCTETLALQSEMIDVLDHAARQLPLKHQQLLRASRFDGLSYQQISRLSGYSVTDISRCLERVHLTLQNALEHWQQGNSQSPEEPEKAHATSK</sequence>
<dbReference type="Proteomes" id="UP000614272">
    <property type="component" value="Unassembled WGS sequence"/>
</dbReference>
<evidence type="ECO:0000256" key="4">
    <source>
        <dbReference type="ARBA" id="ARBA00023125"/>
    </source>
</evidence>
<keyword evidence="3" id="KW-0731">Sigma factor</keyword>
<accession>A0ABQ1RP20</accession>
<comment type="caution">
    <text evidence="8">The sequence shown here is derived from an EMBL/GenBank/DDBJ whole genome shotgun (WGS) entry which is preliminary data.</text>
</comment>
<dbReference type="InterPro" id="IPR014284">
    <property type="entry name" value="RNA_pol_sigma-70_dom"/>
</dbReference>
<dbReference type="PANTHER" id="PTHR43133:SF8">
    <property type="entry name" value="RNA POLYMERASE SIGMA FACTOR HI_1459-RELATED"/>
    <property type="match status" value="1"/>
</dbReference>
<evidence type="ECO:0000313" key="9">
    <source>
        <dbReference type="Proteomes" id="UP000614272"/>
    </source>
</evidence>
<evidence type="ECO:0000313" key="8">
    <source>
        <dbReference type="EMBL" id="GGD73344.1"/>
    </source>
</evidence>
<dbReference type="InterPro" id="IPR036388">
    <property type="entry name" value="WH-like_DNA-bd_sf"/>
</dbReference>
<feature type="region of interest" description="Disordered" evidence="6">
    <location>
        <begin position="168"/>
        <end position="187"/>
    </location>
</feature>
<organism evidence="8 9">
    <name type="scientific">Lacimicrobium alkaliphilum</name>
    <dbReference type="NCBI Taxonomy" id="1526571"/>
    <lineage>
        <taxon>Bacteria</taxon>
        <taxon>Pseudomonadati</taxon>
        <taxon>Pseudomonadota</taxon>
        <taxon>Gammaproteobacteria</taxon>
        <taxon>Alteromonadales</taxon>
        <taxon>Alteromonadaceae</taxon>
        <taxon>Lacimicrobium</taxon>
    </lineage>
</organism>
<name>A0ABQ1RP20_9ALTE</name>
<evidence type="ECO:0000256" key="3">
    <source>
        <dbReference type="ARBA" id="ARBA00023082"/>
    </source>
</evidence>
<dbReference type="PANTHER" id="PTHR43133">
    <property type="entry name" value="RNA POLYMERASE ECF-TYPE SIGMA FACTO"/>
    <property type="match status" value="1"/>
</dbReference>
<keyword evidence="2" id="KW-0805">Transcription regulation</keyword>
<evidence type="ECO:0000256" key="6">
    <source>
        <dbReference type="SAM" id="MobiDB-lite"/>
    </source>
</evidence>
<evidence type="ECO:0000256" key="2">
    <source>
        <dbReference type="ARBA" id="ARBA00023015"/>
    </source>
</evidence>
<dbReference type="InterPro" id="IPR013325">
    <property type="entry name" value="RNA_pol_sigma_r2"/>
</dbReference>
<dbReference type="SUPFAM" id="SSF88659">
    <property type="entry name" value="Sigma3 and sigma4 domains of RNA polymerase sigma factors"/>
    <property type="match status" value="1"/>
</dbReference>
<proteinExistence type="inferred from homology"/>
<evidence type="ECO:0000256" key="5">
    <source>
        <dbReference type="ARBA" id="ARBA00023163"/>
    </source>
</evidence>
<keyword evidence="4" id="KW-0238">DNA-binding</keyword>
<dbReference type="EMBL" id="BMGJ01000014">
    <property type="protein sequence ID" value="GGD73344.1"/>
    <property type="molecule type" value="Genomic_DNA"/>
</dbReference>
<dbReference type="Pfam" id="PF04542">
    <property type="entry name" value="Sigma70_r2"/>
    <property type="match status" value="1"/>
</dbReference>
<comment type="similarity">
    <text evidence="1">Belongs to the sigma-70 factor family. ECF subfamily.</text>
</comment>
<dbReference type="SUPFAM" id="SSF88946">
    <property type="entry name" value="Sigma2 domain of RNA polymerase sigma factors"/>
    <property type="match status" value="1"/>
</dbReference>
<dbReference type="RefSeq" id="WP_099035726.1">
    <property type="nucleotide sequence ID" value="NZ_BMGJ01000014.1"/>
</dbReference>
<dbReference type="InterPro" id="IPR013324">
    <property type="entry name" value="RNA_pol_sigma_r3/r4-like"/>
</dbReference>
<evidence type="ECO:0000259" key="7">
    <source>
        <dbReference type="Pfam" id="PF04542"/>
    </source>
</evidence>
<gene>
    <name evidence="8" type="ORF">GCM10011357_30540</name>
</gene>
<feature type="compositionally biased region" description="Basic and acidic residues" evidence="6">
    <location>
        <begin position="178"/>
        <end position="187"/>
    </location>
</feature>
<dbReference type="InterPro" id="IPR039425">
    <property type="entry name" value="RNA_pol_sigma-70-like"/>
</dbReference>
<protein>
    <recommendedName>
        <fullName evidence="7">RNA polymerase sigma-70 region 2 domain-containing protein</fullName>
    </recommendedName>
</protein>
<feature type="domain" description="RNA polymerase sigma-70 region 2" evidence="7">
    <location>
        <begin position="24"/>
        <end position="76"/>
    </location>
</feature>